<dbReference type="EMBL" id="SRSC01000004">
    <property type="protein sequence ID" value="TGU70703.1"/>
    <property type="molecule type" value="Genomic_DNA"/>
</dbReference>
<name>A0A4S1CC26_9BACT</name>
<comment type="similarity">
    <text evidence="1 2">Belongs to the UPF0235 family.</text>
</comment>
<dbReference type="InterPro" id="IPR003746">
    <property type="entry name" value="DUF167"/>
</dbReference>
<organism evidence="3 4">
    <name type="scientific">Geomonas terrae</name>
    <dbReference type="NCBI Taxonomy" id="2562681"/>
    <lineage>
        <taxon>Bacteria</taxon>
        <taxon>Pseudomonadati</taxon>
        <taxon>Thermodesulfobacteriota</taxon>
        <taxon>Desulfuromonadia</taxon>
        <taxon>Geobacterales</taxon>
        <taxon>Geobacteraceae</taxon>
        <taxon>Geomonas</taxon>
    </lineage>
</organism>
<protein>
    <recommendedName>
        <fullName evidence="2">UPF0235 protein E4633_17030</fullName>
    </recommendedName>
</protein>
<dbReference type="InterPro" id="IPR036591">
    <property type="entry name" value="YggU-like_sf"/>
</dbReference>
<dbReference type="Pfam" id="PF02594">
    <property type="entry name" value="DUF167"/>
    <property type="match status" value="1"/>
</dbReference>
<proteinExistence type="inferred from homology"/>
<gene>
    <name evidence="3" type="ORF">E4633_17030</name>
</gene>
<keyword evidence="4" id="KW-1185">Reference proteome</keyword>
<reference evidence="3 4" key="1">
    <citation type="submission" date="2019-04" db="EMBL/GenBank/DDBJ databases">
        <title>Geobacter oryzae sp. nov., ferric-reducing bacteria isolated from paddy soil.</title>
        <authorList>
            <person name="Xu Z."/>
            <person name="Masuda Y."/>
            <person name="Itoh H."/>
            <person name="Senoo K."/>
        </authorList>
    </citation>
    <scope>NUCLEOTIDE SEQUENCE [LARGE SCALE GENOMIC DNA]</scope>
    <source>
        <strain evidence="3 4">Red111</strain>
    </source>
</reference>
<evidence type="ECO:0000256" key="1">
    <source>
        <dbReference type="ARBA" id="ARBA00010364"/>
    </source>
</evidence>
<dbReference type="PANTHER" id="PTHR13420:SF7">
    <property type="entry name" value="UPF0235 PROTEIN C15ORF40"/>
    <property type="match status" value="1"/>
</dbReference>
<dbReference type="SMART" id="SM01152">
    <property type="entry name" value="DUF167"/>
    <property type="match status" value="1"/>
</dbReference>
<comment type="caution">
    <text evidence="3">The sequence shown here is derived from an EMBL/GenBank/DDBJ whole genome shotgun (WGS) entry which is preliminary data.</text>
</comment>
<dbReference type="AlphaFoldDB" id="A0A4S1CC26"/>
<dbReference type="Proteomes" id="UP000306416">
    <property type="component" value="Unassembled WGS sequence"/>
</dbReference>
<evidence type="ECO:0000256" key="2">
    <source>
        <dbReference type="HAMAP-Rule" id="MF_00634"/>
    </source>
</evidence>
<dbReference type="HAMAP" id="MF_00634">
    <property type="entry name" value="UPF0235"/>
    <property type="match status" value="1"/>
</dbReference>
<dbReference type="GO" id="GO:0005737">
    <property type="term" value="C:cytoplasm"/>
    <property type="evidence" value="ECO:0007669"/>
    <property type="project" value="TreeGrafter"/>
</dbReference>
<accession>A0A4S1CC26</accession>
<dbReference type="Gene3D" id="3.30.1200.10">
    <property type="entry name" value="YggU-like"/>
    <property type="match status" value="1"/>
</dbReference>
<evidence type="ECO:0000313" key="3">
    <source>
        <dbReference type="EMBL" id="TGU70703.1"/>
    </source>
</evidence>
<dbReference type="PANTHER" id="PTHR13420">
    <property type="entry name" value="UPF0235 PROTEIN C15ORF40"/>
    <property type="match status" value="1"/>
</dbReference>
<evidence type="ECO:0000313" key="4">
    <source>
        <dbReference type="Proteomes" id="UP000306416"/>
    </source>
</evidence>
<dbReference type="NCBIfam" id="TIGR00251">
    <property type="entry name" value="DUF167 family protein"/>
    <property type="match status" value="1"/>
</dbReference>
<dbReference type="RefSeq" id="WP_135871960.1">
    <property type="nucleotide sequence ID" value="NZ_SRSC01000004.1"/>
</dbReference>
<sequence length="104" mass="11505">MNEETVRVTRTPEGLLFTVHVQPRASRSEICGPKEGELRVRLTSPPVDDAANKQCVELIAKSLGIAKSKVSIKSGAKSRHKVVRVQGVEQDDLLPLFKSEKEQQ</sequence>
<dbReference type="SUPFAM" id="SSF69786">
    <property type="entry name" value="YggU-like"/>
    <property type="match status" value="1"/>
</dbReference>